<reference evidence="4" key="2">
    <citation type="submission" date="2020-11" db="EMBL/GenBank/DDBJ databases">
        <authorList>
            <person name="McCartney M.A."/>
            <person name="Auch B."/>
            <person name="Kono T."/>
            <person name="Mallez S."/>
            <person name="Becker A."/>
            <person name="Gohl D.M."/>
            <person name="Silverstein K.A.T."/>
            <person name="Koren S."/>
            <person name="Bechman K.B."/>
            <person name="Herman A."/>
            <person name="Abrahante J.E."/>
            <person name="Garbe J."/>
        </authorList>
    </citation>
    <scope>NUCLEOTIDE SEQUENCE</scope>
    <source>
        <strain evidence="4">Duluth1</strain>
        <tissue evidence="4">Whole animal</tissue>
    </source>
</reference>
<dbReference type="AlphaFoldDB" id="A0A9D4EAM2"/>
<accession>A0A9D4EAM2</accession>
<reference evidence="4" key="1">
    <citation type="journal article" date="2019" name="bioRxiv">
        <title>The Genome of the Zebra Mussel, Dreissena polymorpha: A Resource for Invasive Species Research.</title>
        <authorList>
            <person name="McCartney M.A."/>
            <person name="Auch B."/>
            <person name="Kono T."/>
            <person name="Mallez S."/>
            <person name="Zhang Y."/>
            <person name="Obille A."/>
            <person name="Becker A."/>
            <person name="Abrahante J.E."/>
            <person name="Garbe J."/>
            <person name="Badalamenti J.P."/>
            <person name="Herman A."/>
            <person name="Mangelson H."/>
            <person name="Liachko I."/>
            <person name="Sullivan S."/>
            <person name="Sone E.D."/>
            <person name="Koren S."/>
            <person name="Silverstein K.A.T."/>
            <person name="Beckman K.B."/>
            <person name="Gohl D.M."/>
        </authorList>
    </citation>
    <scope>NUCLEOTIDE SEQUENCE</scope>
    <source>
        <strain evidence="4">Duluth1</strain>
        <tissue evidence="4">Whole animal</tissue>
    </source>
</reference>
<dbReference type="GO" id="GO:0140662">
    <property type="term" value="F:ATP-dependent protein folding chaperone"/>
    <property type="evidence" value="ECO:0007669"/>
    <property type="project" value="InterPro"/>
</dbReference>
<dbReference type="Proteomes" id="UP000828390">
    <property type="component" value="Unassembled WGS sequence"/>
</dbReference>
<dbReference type="PANTHER" id="PTHR14187:SF5">
    <property type="entry name" value="HEAT SHOCK 70 KDA PROTEIN 12A"/>
    <property type="match status" value="1"/>
</dbReference>
<dbReference type="PANTHER" id="PTHR14187">
    <property type="entry name" value="ALPHA KINASE/ELONGATION FACTOR 2 KINASE"/>
    <property type="match status" value="1"/>
</dbReference>
<dbReference type="OrthoDB" id="6102802at2759"/>
<keyword evidence="2" id="KW-0547">Nucleotide-binding</keyword>
<dbReference type="SUPFAM" id="SSF53067">
    <property type="entry name" value="Actin-like ATPase domain"/>
    <property type="match status" value="2"/>
</dbReference>
<evidence type="ECO:0000256" key="2">
    <source>
        <dbReference type="ARBA" id="ARBA00022741"/>
    </source>
</evidence>
<dbReference type="CDD" id="cd10229">
    <property type="entry name" value="ASKHA_NBD_HSP70_HSPA12"/>
    <property type="match status" value="1"/>
</dbReference>
<dbReference type="Gene3D" id="3.30.420.40">
    <property type="match status" value="2"/>
</dbReference>
<dbReference type="Gene3D" id="3.90.640.10">
    <property type="entry name" value="Actin, Chain A, domain 4"/>
    <property type="match status" value="1"/>
</dbReference>
<dbReference type="InterPro" id="IPR043129">
    <property type="entry name" value="ATPase_NBD"/>
</dbReference>
<comment type="caution">
    <text evidence="4">The sequence shown here is derived from an EMBL/GenBank/DDBJ whole genome shotgun (WGS) entry which is preliminary data.</text>
</comment>
<sequence length="598" mass="68548">MKNTGTGALKGKSLYIVKMGGKSTKAPAVVAAIDFGTTYTGYAFKFASDDTIYSTFNRTECRVPTCVLLRPDKTLRAFGKDAVDEYETILSTEEQKSYFYFRHFKMLLYKTGSKNVKDTISDIRGKYMDALEVFTIVLAHMKRQILQDIKTRKYVDKPIPDQEVRWIITVPAIWSDFSRNFMRQASEGAGFIPENTRLVLEPEAASAFVKSKKLAIKGNACARLEKGHRYIIADLGGGTIDICAHEIIDEGRVIELCRPCGDYGGGTVIDQEFLNFLVKLFGGEVVEMFKTKHRLKFFDLLQEFENKKCTFSNTTQKVIIDLRGLFQLYQDKEKENPFEMLERSLYGNRVHLHENKNHLYLFNETMKEFFEKSRSAIIKNMKDSVEECRKQGKPIQSILLAGGLSESPYIQECIRQEFEGELQVICADEGRLSVVKGAVILGCTPRGHITRKAPYTYGCYQIRPFDSTKHDQSLCITHNNVKQCDKLFCKLIEKGQTMHHNESFAVEGEITIRDEDLKTKIRHMSLWRSPLTDPKYCLPDEKNQAHLVAKIDIEPPEGGWQSTLEHVQRLIVDDNEFVIKFMNKNNRMEFKTTVTYVN</sequence>
<dbReference type="EMBL" id="JAIWYP010000009">
    <property type="protein sequence ID" value="KAH3776198.1"/>
    <property type="molecule type" value="Genomic_DNA"/>
</dbReference>
<comment type="similarity">
    <text evidence="1">Belongs to the heat shock protein 70 family.</text>
</comment>
<dbReference type="InterPro" id="IPR013126">
    <property type="entry name" value="Hsp_70_fam"/>
</dbReference>
<keyword evidence="3" id="KW-0067">ATP-binding</keyword>
<dbReference type="GO" id="GO:0005524">
    <property type="term" value="F:ATP binding"/>
    <property type="evidence" value="ECO:0007669"/>
    <property type="project" value="UniProtKB-KW"/>
</dbReference>
<evidence type="ECO:0008006" key="6">
    <source>
        <dbReference type="Google" id="ProtNLM"/>
    </source>
</evidence>
<evidence type="ECO:0000313" key="4">
    <source>
        <dbReference type="EMBL" id="KAH3776198.1"/>
    </source>
</evidence>
<proteinExistence type="inferred from homology"/>
<gene>
    <name evidence="4" type="ORF">DPMN_177617</name>
</gene>
<dbReference type="Pfam" id="PF00012">
    <property type="entry name" value="HSP70"/>
    <property type="match status" value="1"/>
</dbReference>
<name>A0A9D4EAM2_DREPO</name>
<evidence type="ECO:0000256" key="3">
    <source>
        <dbReference type="ARBA" id="ARBA00022840"/>
    </source>
</evidence>
<keyword evidence="5" id="KW-1185">Reference proteome</keyword>
<organism evidence="4 5">
    <name type="scientific">Dreissena polymorpha</name>
    <name type="common">Zebra mussel</name>
    <name type="synonym">Mytilus polymorpha</name>
    <dbReference type="NCBI Taxonomy" id="45954"/>
    <lineage>
        <taxon>Eukaryota</taxon>
        <taxon>Metazoa</taxon>
        <taxon>Spiralia</taxon>
        <taxon>Lophotrochozoa</taxon>
        <taxon>Mollusca</taxon>
        <taxon>Bivalvia</taxon>
        <taxon>Autobranchia</taxon>
        <taxon>Heteroconchia</taxon>
        <taxon>Euheterodonta</taxon>
        <taxon>Imparidentia</taxon>
        <taxon>Neoheterodontei</taxon>
        <taxon>Myida</taxon>
        <taxon>Dreissenoidea</taxon>
        <taxon>Dreissenidae</taxon>
        <taxon>Dreissena</taxon>
    </lineage>
</organism>
<evidence type="ECO:0000313" key="5">
    <source>
        <dbReference type="Proteomes" id="UP000828390"/>
    </source>
</evidence>
<protein>
    <recommendedName>
        <fullName evidence="6">Heat shock 70 kDa protein 12A</fullName>
    </recommendedName>
</protein>
<evidence type="ECO:0000256" key="1">
    <source>
        <dbReference type="ARBA" id="ARBA00007381"/>
    </source>
</evidence>